<dbReference type="Pfam" id="PF04239">
    <property type="entry name" value="DUF421"/>
    <property type="match status" value="1"/>
</dbReference>
<reference evidence="10 11" key="1">
    <citation type="submission" date="2018-10" db="EMBL/GenBank/DDBJ databases">
        <title>Phylogenomics of Brevibacillus.</title>
        <authorList>
            <person name="Dunlap C."/>
        </authorList>
    </citation>
    <scope>NUCLEOTIDE SEQUENCE [LARGE SCALE GENOMIC DNA]</scope>
    <source>
        <strain evidence="10 11">JCM 15085</strain>
    </source>
</reference>
<keyword evidence="3" id="KW-1003">Cell membrane</keyword>
<comment type="subcellular location">
    <subcellularLocation>
        <location evidence="1">Cell membrane</location>
        <topology evidence="1">Multi-pass membrane protein</topology>
    </subcellularLocation>
</comment>
<evidence type="ECO:0000256" key="3">
    <source>
        <dbReference type="ARBA" id="ARBA00022475"/>
    </source>
</evidence>
<evidence type="ECO:0000256" key="1">
    <source>
        <dbReference type="ARBA" id="ARBA00004651"/>
    </source>
</evidence>
<name>A0A3M8CS27_9BACL</name>
<evidence type="ECO:0000256" key="4">
    <source>
        <dbReference type="ARBA" id="ARBA00022692"/>
    </source>
</evidence>
<evidence type="ECO:0000256" key="5">
    <source>
        <dbReference type="ARBA" id="ARBA00022989"/>
    </source>
</evidence>
<evidence type="ECO:0000259" key="9">
    <source>
        <dbReference type="Pfam" id="PF20730"/>
    </source>
</evidence>
<comment type="caution">
    <text evidence="10">The sequence shown here is derived from an EMBL/GenBank/DDBJ whole genome shotgun (WGS) entry which is preliminary data.</text>
</comment>
<dbReference type="PANTHER" id="PTHR34582">
    <property type="entry name" value="UPF0702 TRANSMEMBRANE PROTEIN YCAP"/>
    <property type="match status" value="1"/>
</dbReference>
<proteinExistence type="inferred from homology"/>
<evidence type="ECO:0000313" key="10">
    <source>
        <dbReference type="EMBL" id="RNB78582.1"/>
    </source>
</evidence>
<feature type="transmembrane region" description="Helical" evidence="7">
    <location>
        <begin position="7"/>
        <end position="26"/>
    </location>
</feature>
<dbReference type="InterPro" id="IPR007353">
    <property type="entry name" value="DUF421"/>
</dbReference>
<organism evidence="10 11">
    <name type="scientific">Brevibacillus panacihumi</name>
    <dbReference type="NCBI Taxonomy" id="497735"/>
    <lineage>
        <taxon>Bacteria</taxon>
        <taxon>Bacillati</taxon>
        <taxon>Bacillota</taxon>
        <taxon>Bacilli</taxon>
        <taxon>Bacillales</taxon>
        <taxon>Paenibacillaceae</taxon>
        <taxon>Brevibacillus</taxon>
    </lineage>
</organism>
<evidence type="ECO:0000313" key="11">
    <source>
        <dbReference type="Proteomes" id="UP000281915"/>
    </source>
</evidence>
<dbReference type="RefSeq" id="WP_122913337.1">
    <property type="nucleotide sequence ID" value="NZ_RHHT01000023.1"/>
</dbReference>
<dbReference type="GO" id="GO:0005886">
    <property type="term" value="C:plasma membrane"/>
    <property type="evidence" value="ECO:0007669"/>
    <property type="project" value="UniProtKB-SubCell"/>
</dbReference>
<dbReference type="Gene3D" id="3.30.240.20">
    <property type="entry name" value="bsu07140 like domains"/>
    <property type="match status" value="2"/>
</dbReference>
<keyword evidence="4 7" id="KW-0812">Transmembrane</keyword>
<dbReference type="EMBL" id="RHHT01000023">
    <property type="protein sequence ID" value="RNB78582.1"/>
    <property type="molecule type" value="Genomic_DNA"/>
</dbReference>
<gene>
    <name evidence="10" type="ORF">EDM58_10775</name>
</gene>
<dbReference type="InterPro" id="IPR048454">
    <property type="entry name" value="YetF_N"/>
</dbReference>
<dbReference type="Proteomes" id="UP000281915">
    <property type="component" value="Unassembled WGS sequence"/>
</dbReference>
<evidence type="ECO:0000256" key="7">
    <source>
        <dbReference type="SAM" id="Phobius"/>
    </source>
</evidence>
<protein>
    <submittedName>
        <fullName evidence="10">DUF421 domain-containing protein</fullName>
    </submittedName>
</protein>
<feature type="domain" description="YetF-like N-terminal transmembrane" evidence="9">
    <location>
        <begin position="4"/>
        <end position="73"/>
    </location>
</feature>
<dbReference type="Pfam" id="PF20730">
    <property type="entry name" value="YetF_N"/>
    <property type="match status" value="1"/>
</dbReference>
<dbReference type="InterPro" id="IPR023090">
    <property type="entry name" value="UPF0702_alpha/beta_dom_sf"/>
</dbReference>
<sequence length="235" mass="26687">MHQYIEIIIRTVSALLILLLIAKWHGKQTVSNMTFHDFATAISMGAIAANLAFNEKVPAKYLILCLVILTLTSVGLSWLSLKSTMARKWISGSPTVVIEHGKILDDNMRKLKFTLDSLNQSLRQKDIFDITEVDYAVLETNGRLSVKKKEEYLNVTRKDLKLRSSKSTFPVELIMDGKIMDKNVSDNGISEEWLLSHIRKKGKKIEDVFYAVKSSNGKLYLDFYHDGIHAPVDKE</sequence>
<dbReference type="PANTHER" id="PTHR34582:SF7">
    <property type="entry name" value="UPF0702 TRANSMEMBRANE PROTEIN YDFS"/>
    <property type="match status" value="1"/>
</dbReference>
<dbReference type="AlphaFoldDB" id="A0A3M8CS27"/>
<keyword evidence="6 7" id="KW-0472">Membrane</keyword>
<feature type="transmembrane region" description="Helical" evidence="7">
    <location>
        <begin position="61"/>
        <end position="81"/>
    </location>
</feature>
<evidence type="ECO:0000256" key="6">
    <source>
        <dbReference type="ARBA" id="ARBA00023136"/>
    </source>
</evidence>
<keyword evidence="5 7" id="KW-1133">Transmembrane helix</keyword>
<comment type="similarity">
    <text evidence="2">Belongs to the UPF0702 family.</text>
</comment>
<evidence type="ECO:0000256" key="2">
    <source>
        <dbReference type="ARBA" id="ARBA00006448"/>
    </source>
</evidence>
<feature type="domain" description="YetF C-terminal" evidence="8">
    <location>
        <begin position="82"/>
        <end position="211"/>
    </location>
</feature>
<evidence type="ECO:0000259" key="8">
    <source>
        <dbReference type="Pfam" id="PF04239"/>
    </source>
</evidence>
<accession>A0A3M8CS27</accession>